<organism evidence="2 3">
    <name type="scientific">Paenibacillus methanolicus</name>
    <dbReference type="NCBI Taxonomy" id="582686"/>
    <lineage>
        <taxon>Bacteria</taxon>
        <taxon>Bacillati</taxon>
        <taxon>Bacillota</taxon>
        <taxon>Bacilli</taxon>
        <taxon>Bacillales</taxon>
        <taxon>Paenibacillaceae</taxon>
        <taxon>Paenibacillus</taxon>
    </lineage>
</organism>
<reference evidence="2 3" key="1">
    <citation type="submission" date="2019-07" db="EMBL/GenBank/DDBJ databases">
        <title>Genomic Encyclopedia of Type Strains, Phase III (KMG-III): the genomes of soil and plant-associated and newly described type strains.</title>
        <authorList>
            <person name="Whitman W."/>
        </authorList>
    </citation>
    <scope>NUCLEOTIDE SEQUENCE [LARGE SCALE GENOMIC DNA]</scope>
    <source>
        <strain evidence="2 3">BL24</strain>
    </source>
</reference>
<keyword evidence="3" id="KW-1185">Reference proteome</keyword>
<protein>
    <submittedName>
        <fullName evidence="2">Uncharacterized protein</fullName>
    </submittedName>
</protein>
<dbReference type="Proteomes" id="UP000323257">
    <property type="component" value="Unassembled WGS sequence"/>
</dbReference>
<evidence type="ECO:0000313" key="2">
    <source>
        <dbReference type="EMBL" id="TYP71744.1"/>
    </source>
</evidence>
<name>A0A5S5BXK7_9BACL</name>
<dbReference type="EMBL" id="VNHS01000009">
    <property type="protein sequence ID" value="TYP71744.1"/>
    <property type="molecule type" value="Genomic_DNA"/>
</dbReference>
<sequence>MEPIFPLHEERINMFCGMPVCIITKEGTRHIGILSHCRGGRITLNGDQAGPAISSETPVGDEKKAKDKHAKKGKKAETKKAAAVPAKAEIQAYPFDPFYPYPGPGPYPVPYRPYNPFGETFAIDLSLIAFLFLLL</sequence>
<proteinExistence type="predicted"/>
<comment type="caution">
    <text evidence="2">The sequence shown here is derived from an EMBL/GenBank/DDBJ whole genome shotgun (WGS) entry which is preliminary data.</text>
</comment>
<feature type="region of interest" description="Disordered" evidence="1">
    <location>
        <begin position="48"/>
        <end position="81"/>
    </location>
</feature>
<gene>
    <name evidence="2" type="ORF">BCM02_10922</name>
</gene>
<accession>A0A5S5BXK7</accession>
<evidence type="ECO:0000256" key="1">
    <source>
        <dbReference type="SAM" id="MobiDB-lite"/>
    </source>
</evidence>
<dbReference type="OrthoDB" id="2639081at2"/>
<dbReference type="RefSeq" id="WP_148931385.1">
    <property type="nucleotide sequence ID" value="NZ_VNHS01000009.1"/>
</dbReference>
<evidence type="ECO:0000313" key="3">
    <source>
        <dbReference type="Proteomes" id="UP000323257"/>
    </source>
</evidence>
<dbReference type="AlphaFoldDB" id="A0A5S5BXK7"/>